<dbReference type="InterPro" id="IPR029472">
    <property type="entry name" value="Copia-like_N"/>
</dbReference>
<dbReference type="EMBL" id="JAATIQ010000117">
    <property type="protein sequence ID" value="KAF4380843.1"/>
    <property type="molecule type" value="Genomic_DNA"/>
</dbReference>
<feature type="domain" description="Retrotransposon Copia-like N-terminal" evidence="2">
    <location>
        <begin position="70"/>
        <end position="107"/>
    </location>
</feature>
<feature type="compositionally biased region" description="Polar residues" evidence="1">
    <location>
        <begin position="157"/>
        <end position="176"/>
    </location>
</feature>
<feature type="compositionally biased region" description="Polar residues" evidence="1">
    <location>
        <begin position="1"/>
        <end position="24"/>
    </location>
</feature>
<protein>
    <recommendedName>
        <fullName evidence="2">Retrotransposon Copia-like N-terminal domain-containing protein</fullName>
    </recommendedName>
</protein>
<feature type="region of interest" description="Disordered" evidence="1">
    <location>
        <begin position="157"/>
        <end position="180"/>
    </location>
</feature>
<name>A0A7J6GD26_CANSA</name>
<evidence type="ECO:0000259" key="2">
    <source>
        <dbReference type="Pfam" id="PF14244"/>
    </source>
</evidence>
<evidence type="ECO:0000313" key="4">
    <source>
        <dbReference type="Proteomes" id="UP000583929"/>
    </source>
</evidence>
<gene>
    <name evidence="3" type="ORF">G4B88_009690</name>
</gene>
<dbReference type="Proteomes" id="UP000583929">
    <property type="component" value="Unassembled WGS sequence"/>
</dbReference>
<accession>A0A7J6GD26</accession>
<comment type="caution">
    <text evidence="3">The sequence shown here is derived from an EMBL/GenBank/DDBJ whole genome shotgun (WGS) entry which is preliminary data.</text>
</comment>
<dbReference type="AlphaFoldDB" id="A0A7J6GD26"/>
<feature type="compositionally biased region" description="Pro residues" evidence="1">
    <location>
        <begin position="26"/>
        <end position="35"/>
    </location>
</feature>
<evidence type="ECO:0000313" key="3">
    <source>
        <dbReference type="EMBL" id="KAF4380843.1"/>
    </source>
</evidence>
<sequence>MARTRATGSQSSGQTLLPHNSSNIPHAPPDPPVIPPVSNITGDNTTQQTIVHSRPVHEDSSSPYYLNSGDHPGLTLVSPPLLDKNIQPWRPNFELSVGARNKTGTQNGTSNVQIQAVPCCSCYNTSTQNDTSNIEPSMLHQQHSILPIPGLKSVEPTAQHNPPQIPAATTTKTGRQINKPGHLKDFIL</sequence>
<evidence type="ECO:0000256" key="1">
    <source>
        <dbReference type="SAM" id="MobiDB-lite"/>
    </source>
</evidence>
<organism evidence="3 4">
    <name type="scientific">Cannabis sativa</name>
    <name type="common">Hemp</name>
    <name type="synonym">Marijuana</name>
    <dbReference type="NCBI Taxonomy" id="3483"/>
    <lineage>
        <taxon>Eukaryota</taxon>
        <taxon>Viridiplantae</taxon>
        <taxon>Streptophyta</taxon>
        <taxon>Embryophyta</taxon>
        <taxon>Tracheophyta</taxon>
        <taxon>Spermatophyta</taxon>
        <taxon>Magnoliopsida</taxon>
        <taxon>eudicotyledons</taxon>
        <taxon>Gunneridae</taxon>
        <taxon>Pentapetalae</taxon>
        <taxon>rosids</taxon>
        <taxon>fabids</taxon>
        <taxon>Rosales</taxon>
        <taxon>Cannabaceae</taxon>
        <taxon>Cannabis</taxon>
    </lineage>
</organism>
<feature type="region of interest" description="Disordered" evidence="1">
    <location>
        <begin position="1"/>
        <end position="44"/>
    </location>
</feature>
<proteinExistence type="predicted"/>
<reference evidence="3 4" key="1">
    <citation type="journal article" date="2020" name="bioRxiv">
        <title>Sequence and annotation of 42 cannabis genomes reveals extensive copy number variation in cannabinoid synthesis and pathogen resistance genes.</title>
        <authorList>
            <person name="Mckernan K.J."/>
            <person name="Helbert Y."/>
            <person name="Kane L.T."/>
            <person name="Ebling H."/>
            <person name="Zhang L."/>
            <person name="Liu B."/>
            <person name="Eaton Z."/>
            <person name="Mclaughlin S."/>
            <person name="Kingan S."/>
            <person name="Baybayan P."/>
            <person name="Concepcion G."/>
            <person name="Jordan M."/>
            <person name="Riva A."/>
            <person name="Barbazuk W."/>
            <person name="Harkins T."/>
        </authorList>
    </citation>
    <scope>NUCLEOTIDE SEQUENCE [LARGE SCALE GENOMIC DNA]</scope>
    <source>
        <strain evidence="4">cv. Jamaican Lion 4</strain>
        <tissue evidence="3">Leaf</tissue>
    </source>
</reference>
<dbReference type="Pfam" id="PF14244">
    <property type="entry name" value="Retrotran_gag_3"/>
    <property type="match status" value="1"/>
</dbReference>
<keyword evidence="4" id="KW-1185">Reference proteome</keyword>